<organism evidence="4">
    <name type="scientific">Mizugakiibacter sediminis</name>
    <dbReference type="NCBI Taxonomy" id="1475481"/>
    <lineage>
        <taxon>Bacteria</taxon>
        <taxon>Pseudomonadati</taxon>
        <taxon>Pseudomonadota</taxon>
        <taxon>Gammaproteobacteria</taxon>
        <taxon>Lysobacterales</taxon>
        <taxon>Rhodanobacteraceae</taxon>
        <taxon>Mizugakiibacter</taxon>
    </lineage>
</organism>
<dbReference type="STRING" id="1475481.GCA_000953855_01158"/>
<sequence length="122" mass="13445">MDTDSGQDRRRFQRVPLAGSVRLYSGSALWETDLIDLSLKGVLVARPAAFAGAPGARFRMDLRVNGTLVISMGVEAARIEGDRLAFAWDRIDLDSFARLKRLLELNLGGHERLHRELAALGA</sequence>
<evidence type="ECO:0000313" key="5">
    <source>
        <dbReference type="Proteomes" id="UP000253740"/>
    </source>
</evidence>
<dbReference type="HOGENOM" id="CLU_146776_0_1_6"/>
<comment type="subunit">
    <text evidence="1">Monomer in both c-di-GMP-bound and free forms.</text>
</comment>
<proteinExistence type="predicted"/>
<evidence type="ECO:0000259" key="2">
    <source>
        <dbReference type="Pfam" id="PF07238"/>
    </source>
</evidence>
<protein>
    <recommendedName>
        <fullName evidence="1">Cyclic diguanosine monophosphate-binding protein</fullName>
        <shortName evidence="1">c-di-GMP-binding protein</shortName>
    </recommendedName>
    <alternativeName>
        <fullName evidence="1">Pilz domain-containing protein</fullName>
    </alternativeName>
</protein>
<dbReference type="Gene3D" id="2.40.10.220">
    <property type="entry name" value="predicted glycosyltransferase like domains"/>
    <property type="match status" value="1"/>
</dbReference>
<comment type="function">
    <text evidence="1">Binds the second messenger bis-(3'-5') cyclic dimeric guanosine monophosphate (c-di-GMP). Can bind two c-di-GMP molecules per monomer. May play a role in bacterial second-messenger regulated processes. Binding to c-di-GMP induces a conformational change of the C- and N-termini resulting in the exposure of a highly negative surface on one side of the protein to a possible effector protein.</text>
</comment>
<keyword evidence="1" id="KW-0547">Nucleotide-binding</keyword>
<evidence type="ECO:0000313" key="3">
    <source>
        <dbReference type="EMBL" id="GAN44452.1"/>
    </source>
</evidence>
<dbReference type="RefSeq" id="WP_062535981.1">
    <property type="nucleotide sequence ID" value="NZ_DF970177.1"/>
</dbReference>
<gene>
    <name evidence="3" type="ORF">MBSD_0987</name>
    <name evidence="4" type="ORF">MBSD_n1138</name>
</gene>
<keyword evidence="1" id="KW-0973">c-di-GMP</keyword>
<evidence type="ECO:0000313" key="4">
    <source>
        <dbReference type="EMBL" id="GAP65847.1"/>
    </source>
</evidence>
<evidence type="ECO:0000256" key="1">
    <source>
        <dbReference type="PIRNR" id="PIRNR028141"/>
    </source>
</evidence>
<dbReference type="GO" id="GO:0035438">
    <property type="term" value="F:cyclic-di-GMP binding"/>
    <property type="evidence" value="ECO:0007669"/>
    <property type="project" value="InterPro"/>
</dbReference>
<dbReference type="Proteomes" id="UP000253740">
    <property type="component" value="Unassembled WGS sequence"/>
</dbReference>
<dbReference type="Pfam" id="PF07238">
    <property type="entry name" value="PilZ"/>
    <property type="match status" value="1"/>
</dbReference>
<feature type="domain" description="PilZ" evidence="2">
    <location>
        <begin position="8"/>
        <end position="104"/>
    </location>
</feature>
<reference evidence="4" key="2">
    <citation type="submission" date="2015-08" db="EMBL/GenBank/DDBJ databases">
        <title>Complete DNA Sequence of Pseudomonas syringae pv. actinidiae, the Causal Agent of Kiwifruit Canker Disease.</title>
        <authorList>
            <person name="Rikkerink E.H.A."/>
            <person name="Fineran P.C."/>
        </authorList>
    </citation>
    <scope>NUCLEOTIDE SEQUENCE</scope>
    <source>
        <strain evidence="4">SkMP5</strain>
    </source>
</reference>
<dbReference type="SUPFAM" id="SSF141371">
    <property type="entry name" value="PilZ domain-like"/>
    <property type="match status" value="1"/>
</dbReference>
<dbReference type="AlphaFoldDB" id="A0A0K8QN39"/>
<accession>A0A0K8QN39</accession>
<dbReference type="InterPro" id="IPR027021">
    <property type="entry name" value="C-di-GMP_BP_PA4608"/>
</dbReference>
<dbReference type="EMBL" id="DF952378">
    <property type="protein sequence ID" value="GAN44452.1"/>
    <property type="molecule type" value="Genomic_DNA"/>
</dbReference>
<name>A0A0K8QN39_9GAMM</name>
<reference evidence="3" key="1">
    <citation type="submission" date="2015-03" db="EMBL/GenBank/DDBJ databases">
        <title>Draft genome sequence of Mizugakiibacter sediminis skMP5.</title>
        <authorList>
            <person name="Watanabe T."/>
            <person name="Kojima H."/>
            <person name="Fukui M."/>
        </authorList>
    </citation>
    <scope>NUCLEOTIDE SEQUENCE</scope>
    <source>
        <strain evidence="3">SkMP5</strain>
    </source>
</reference>
<keyword evidence="5" id="KW-1185">Reference proteome</keyword>
<dbReference type="EMBL" id="DF970177">
    <property type="protein sequence ID" value="GAP65847.1"/>
    <property type="molecule type" value="Genomic_DNA"/>
</dbReference>
<dbReference type="InterPro" id="IPR009875">
    <property type="entry name" value="PilZ_domain"/>
</dbReference>
<dbReference type="PIRSF" id="PIRSF028141">
    <property type="entry name" value="C-di-GMP_BP_PA4608"/>
    <property type="match status" value="1"/>
</dbReference>